<dbReference type="EMBL" id="CP032489">
    <property type="protein sequence ID" value="AYD48807.1"/>
    <property type="molecule type" value="Genomic_DNA"/>
</dbReference>
<keyword evidence="1" id="KW-1133">Transmembrane helix</keyword>
<dbReference type="Proteomes" id="UP000266118">
    <property type="component" value="Chromosome"/>
</dbReference>
<dbReference type="KEGG" id="ark:D6B99_15040"/>
<evidence type="ECO:0008006" key="4">
    <source>
        <dbReference type="Google" id="ProtNLM"/>
    </source>
</evidence>
<feature type="transmembrane region" description="Helical" evidence="1">
    <location>
        <begin position="6"/>
        <end position="25"/>
    </location>
</feature>
<keyword evidence="1" id="KW-0812">Transmembrane</keyword>
<dbReference type="SUPFAM" id="SSF55961">
    <property type="entry name" value="Bet v1-like"/>
    <property type="match status" value="1"/>
</dbReference>
<organism evidence="2 3">
    <name type="scientific">Arachidicoccus soli</name>
    <dbReference type="NCBI Taxonomy" id="2341117"/>
    <lineage>
        <taxon>Bacteria</taxon>
        <taxon>Pseudomonadati</taxon>
        <taxon>Bacteroidota</taxon>
        <taxon>Chitinophagia</taxon>
        <taxon>Chitinophagales</taxon>
        <taxon>Chitinophagaceae</taxon>
        <taxon>Arachidicoccus</taxon>
    </lineage>
</organism>
<keyword evidence="1" id="KW-0472">Membrane</keyword>
<dbReference type="RefSeq" id="WP_119989915.1">
    <property type="nucleotide sequence ID" value="NZ_CP032489.1"/>
</dbReference>
<sequence length="167" mass="19107">MRLLKLAVFSIVTLFLLITGIGLLFPPQVTVMRSSTFIAPRDSVYNLLSDMRRWPEWLFDSTHSLKLLTANSSGKGAMAQVGYNKITIVEAQPDLIQTIWKAPKANDQICEFQISNNDKTPGVKVLWYFRQHLNWYPWDRIGAVLNEKILGPSMDSSFAHLQKRLQQ</sequence>
<dbReference type="AlphaFoldDB" id="A0A386HSA1"/>
<proteinExistence type="predicted"/>
<accession>A0A386HSA1</accession>
<keyword evidence="3" id="KW-1185">Reference proteome</keyword>
<evidence type="ECO:0000313" key="2">
    <source>
        <dbReference type="EMBL" id="AYD48807.1"/>
    </source>
</evidence>
<name>A0A386HSA1_9BACT</name>
<evidence type="ECO:0000256" key="1">
    <source>
        <dbReference type="SAM" id="Phobius"/>
    </source>
</evidence>
<dbReference type="OrthoDB" id="9807923at2"/>
<protein>
    <recommendedName>
        <fullName evidence="4">Polyketide cyclase</fullName>
    </recommendedName>
</protein>
<evidence type="ECO:0000313" key="3">
    <source>
        <dbReference type="Proteomes" id="UP000266118"/>
    </source>
</evidence>
<gene>
    <name evidence="2" type="ORF">D6B99_15040</name>
</gene>
<reference evidence="2 3" key="1">
    <citation type="submission" date="2018-09" db="EMBL/GenBank/DDBJ databases">
        <title>Arachidicoccus sp. nov., a bacterium isolated from soil.</title>
        <authorList>
            <person name="Weon H.-Y."/>
            <person name="Kwon S.-W."/>
            <person name="Lee S.A."/>
        </authorList>
    </citation>
    <scope>NUCLEOTIDE SEQUENCE [LARGE SCALE GENOMIC DNA]</scope>
    <source>
        <strain evidence="2 3">KIS59-12</strain>
    </source>
</reference>